<organism evidence="3 4">
    <name type="scientific">Virgibacillus oceani</name>
    <dbReference type="NCBI Taxonomy" id="1479511"/>
    <lineage>
        <taxon>Bacteria</taxon>
        <taxon>Bacillati</taxon>
        <taxon>Bacillota</taxon>
        <taxon>Bacilli</taxon>
        <taxon>Bacillales</taxon>
        <taxon>Bacillaceae</taxon>
        <taxon>Virgibacillus</taxon>
    </lineage>
</organism>
<dbReference type="PANTHER" id="PTHR37806:SF1">
    <property type="entry name" value="PEPTIDASE C39-LIKE DOMAIN-CONTAINING PROTEIN"/>
    <property type="match status" value="1"/>
</dbReference>
<reference evidence="3" key="1">
    <citation type="journal article" date="2014" name="Int. J. Syst. Evol. Microbiol.">
        <title>Complete genome sequence of Corynebacterium casei LMG S-19264T (=DSM 44701T), isolated from a smear-ripened cheese.</title>
        <authorList>
            <consortium name="US DOE Joint Genome Institute (JGI-PGF)"/>
            <person name="Walter F."/>
            <person name="Albersmeier A."/>
            <person name="Kalinowski J."/>
            <person name="Ruckert C."/>
        </authorList>
    </citation>
    <scope>NUCLEOTIDE SEQUENCE</scope>
    <source>
        <strain evidence="3">CGMCC 1.12754</strain>
    </source>
</reference>
<proteinExistence type="predicted"/>
<sequence>MKLMIRNSLLFFFLFMSIALVVIYKGQILSMLYEVFDKDESRLTIVNVDAKTGKPIKNTEYKIIDVKTNNTVEILKTFSNGQVTSSLLDTDTAYKVLQTNVIKPYKIIDKQYIVELNDNFNLLITKNHMPKYIKDYHLTQDNEIKITDLQLTVDTVLQNPELPNGCEVTALTAVLKYYGYETSKTVLANTYLPKLSFTRSNNRLYGPSPYEAYVGDPSRDPGGFFSYAPPIIKTAERFFKDVEGNHTPKNISGSTREEILNMLKKGVPVIVWITRDMKKPHIDYSWYIPGTEKIYNALSNSHTVVLTGFNKDSVYTMDPLKGQVTHYTDTFFRVYKLAGSHAMVIR</sequence>
<dbReference type="AlphaFoldDB" id="A0A917GYE9"/>
<dbReference type="Pfam" id="PF13529">
    <property type="entry name" value="Peptidase_C39_2"/>
    <property type="match status" value="1"/>
</dbReference>
<evidence type="ECO:0000259" key="1">
    <source>
        <dbReference type="Pfam" id="PF13529"/>
    </source>
</evidence>
<dbReference type="Gene3D" id="3.90.70.10">
    <property type="entry name" value="Cysteine proteinases"/>
    <property type="match status" value="1"/>
</dbReference>
<dbReference type="EMBL" id="BMFR01000001">
    <property type="protein sequence ID" value="GGG61187.1"/>
    <property type="molecule type" value="Genomic_DNA"/>
</dbReference>
<dbReference type="InterPro" id="IPR041033">
    <property type="entry name" value="SpaA_PFL_dom_1"/>
</dbReference>
<accession>A0A917GYE9</accession>
<dbReference type="Proteomes" id="UP000622860">
    <property type="component" value="Unassembled WGS sequence"/>
</dbReference>
<dbReference type="RefSeq" id="WP_188453355.1">
    <property type="nucleotide sequence ID" value="NZ_BMFR01000001.1"/>
</dbReference>
<dbReference type="Pfam" id="PF17802">
    <property type="entry name" value="SpaA"/>
    <property type="match status" value="1"/>
</dbReference>
<feature type="domain" description="SpaA-like prealbumin fold" evidence="2">
    <location>
        <begin position="43"/>
        <end position="119"/>
    </location>
</feature>
<dbReference type="InterPro" id="IPR039564">
    <property type="entry name" value="Peptidase_C39-like"/>
</dbReference>
<gene>
    <name evidence="3" type="ORF">GCM10011398_00570</name>
</gene>
<evidence type="ECO:0008006" key="5">
    <source>
        <dbReference type="Google" id="ProtNLM"/>
    </source>
</evidence>
<protein>
    <recommendedName>
        <fullName evidence="5">Peptidase C39-like domain-containing protein</fullName>
    </recommendedName>
</protein>
<evidence type="ECO:0000313" key="4">
    <source>
        <dbReference type="Proteomes" id="UP000622860"/>
    </source>
</evidence>
<dbReference type="PANTHER" id="PTHR37806">
    <property type="entry name" value="LMO0724 PROTEIN"/>
    <property type="match status" value="1"/>
</dbReference>
<reference evidence="3" key="2">
    <citation type="submission" date="2020-09" db="EMBL/GenBank/DDBJ databases">
        <authorList>
            <person name="Sun Q."/>
            <person name="Zhou Y."/>
        </authorList>
    </citation>
    <scope>NUCLEOTIDE SEQUENCE</scope>
    <source>
        <strain evidence="3">CGMCC 1.12754</strain>
    </source>
</reference>
<name>A0A917GYE9_9BACI</name>
<comment type="caution">
    <text evidence="3">The sequence shown here is derived from an EMBL/GenBank/DDBJ whole genome shotgun (WGS) entry which is preliminary data.</text>
</comment>
<evidence type="ECO:0000313" key="3">
    <source>
        <dbReference type="EMBL" id="GGG61187.1"/>
    </source>
</evidence>
<feature type="domain" description="Peptidase C39-like" evidence="1">
    <location>
        <begin position="152"/>
        <end position="319"/>
    </location>
</feature>
<evidence type="ECO:0000259" key="2">
    <source>
        <dbReference type="Pfam" id="PF17802"/>
    </source>
</evidence>
<keyword evidence="4" id="KW-1185">Reference proteome</keyword>